<dbReference type="PROSITE" id="PS50114">
    <property type="entry name" value="GATA_ZN_FINGER_2"/>
    <property type="match status" value="1"/>
</dbReference>
<dbReference type="InterPro" id="IPR039050">
    <property type="entry name" value="GATAD1"/>
</dbReference>
<evidence type="ECO:0000313" key="10">
    <source>
        <dbReference type="Proteomes" id="UP000694867"/>
    </source>
</evidence>
<feature type="compositionally biased region" description="Basic residues" evidence="8">
    <location>
        <begin position="203"/>
        <end position="212"/>
    </location>
</feature>
<dbReference type="GO" id="GO:0043565">
    <property type="term" value="F:sequence-specific DNA binding"/>
    <property type="evidence" value="ECO:0007669"/>
    <property type="project" value="InterPro"/>
</dbReference>
<name>A0AAJ6QVD0_9ACAR</name>
<sequence length="378" mass="41726">MEEPIAEPEAATSNADNVKTESTLETTTEDIACESDSVQICSRRSSDEKPDEIAGENEIVKPAAPLIVIEGKDFLPGAESRDSPGECLGDHDPPTKTEEQEELEAQGCQAENFAEQVSVKCIKRTIECSKCHVLESLFWRTTTSGDLICVECQAASELETKEDGDEELSQAGSDPPTTPSGSDHNEEAEDLADQDDAAPKAPSPRKRELRKATRLKTAKYVKSATKNRRSLTFKKSAPMKTTPAVSHFITSNYIRHKGSYLQRGDVVSMLGDDSEIYYAQLRTFLVDQFGQTSATISWLIPTERSPSDGSFDPATFVLGPEEDFPRDLRSMSFECHAPSDYYLARDKPILFDERKGCKAFVWTALGKPKPIRDSPDAQ</sequence>
<evidence type="ECO:0000256" key="5">
    <source>
        <dbReference type="ARBA" id="ARBA00022833"/>
    </source>
</evidence>
<dbReference type="InterPro" id="IPR000679">
    <property type="entry name" value="Znf_GATA"/>
</dbReference>
<dbReference type="GO" id="GO:0006355">
    <property type="term" value="P:regulation of DNA-templated transcription"/>
    <property type="evidence" value="ECO:0007669"/>
    <property type="project" value="InterPro"/>
</dbReference>
<keyword evidence="10" id="KW-1185">Reference proteome</keyword>
<feature type="domain" description="GATA-type" evidence="9">
    <location>
        <begin position="122"/>
        <end position="152"/>
    </location>
</feature>
<dbReference type="AlphaFoldDB" id="A0AAJ6QVD0"/>
<proteinExistence type="predicted"/>
<accession>A0AAJ6QVD0</accession>
<keyword evidence="3" id="KW-0479">Metal-binding</keyword>
<keyword evidence="4 7" id="KW-0863">Zinc-finger</keyword>
<dbReference type="Proteomes" id="UP000694867">
    <property type="component" value="Unplaced"/>
</dbReference>
<feature type="compositionally biased region" description="Acidic residues" evidence="8">
    <location>
        <begin position="186"/>
        <end position="196"/>
    </location>
</feature>
<gene>
    <name evidence="11" type="primary">LOC100902997</name>
</gene>
<dbReference type="GO" id="GO:0006325">
    <property type="term" value="P:chromatin organization"/>
    <property type="evidence" value="ECO:0007669"/>
    <property type="project" value="TreeGrafter"/>
</dbReference>
<evidence type="ECO:0000313" key="11">
    <source>
        <dbReference type="RefSeq" id="XP_003745317.1"/>
    </source>
</evidence>
<protein>
    <recommendedName>
        <fullName evidence="2">GATA zinc finger domain-containing protein 1</fullName>
    </recommendedName>
</protein>
<dbReference type="KEGG" id="goe:100902997"/>
<evidence type="ECO:0000256" key="6">
    <source>
        <dbReference type="ARBA" id="ARBA00023242"/>
    </source>
</evidence>
<feature type="compositionally biased region" description="Basic and acidic residues" evidence="8">
    <location>
        <begin position="79"/>
        <end position="98"/>
    </location>
</feature>
<dbReference type="PANTHER" id="PTHR13340:SF2">
    <property type="entry name" value="GATA ZINC FINGER DOMAIN-CONTAINING PROTEIN 1"/>
    <property type="match status" value="1"/>
</dbReference>
<organism evidence="10 11">
    <name type="scientific">Galendromus occidentalis</name>
    <name type="common">western predatory mite</name>
    <dbReference type="NCBI Taxonomy" id="34638"/>
    <lineage>
        <taxon>Eukaryota</taxon>
        <taxon>Metazoa</taxon>
        <taxon>Ecdysozoa</taxon>
        <taxon>Arthropoda</taxon>
        <taxon>Chelicerata</taxon>
        <taxon>Arachnida</taxon>
        <taxon>Acari</taxon>
        <taxon>Parasitiformes</taxon>
        <taxon>Mesostigmata</taxon>
        <taxon>Gamasina</taxon>
        <taxon>Phytoseioidea</taxon>
        <taxon>Phytoseiidae</taxon>
        <taxon>Typhlodrominae</taxon>
        <taxon>Galendromus</taxon>
    </lineage>
</organism>
<keyword evidence="5" id="KW-0862">Zinc</keyword>
<feature type="region of interest" description="Disordered" evidence="8">
    <location>
        <begin position="159"/>
        <end position="212"/>
    </location>
</feature>
<keyword evidence="6" id="KW-0539">Nucleus</keyword>
<evidence type="ECO:0000259" key="9">
    <source>
        <dbReference type="PROSITE" id="PS50114"/>
    </source>
</evidence>
<dbReference type="RefSeq" id="XP_003745317.1">
    <property type="nucleotide sequence ID" value="XM_003745269.2"/>
</dbReference>
<feature type="region of interest" description="Disordered" evidence="8">
    <location>
        <begin position="1"/>
        <end position="57"/>
    </location>
</feature>
<evidence type="ECO:0000256" key="4">
    <source>
        <dbReference type="ARBA" id="ARBA00022771"/>
    </source>
</evidence>
<dbReference type="GO" id="GO:0005634">
    <property type="term" value="C:nucleus"/>
    <property type="evidence" value="ECO:0007669"/>
    <property type="project" value="UniProtKB-SubCell"/>
</dbReference>
<dbReference type="GeneID" id="100902997"/>
<evidence type="ECO:0000256" key="7">
    <source>
        <dbReference type="PROSITE-ProRule" id="PRU00094"/>
    </source>
</evidence>
<reference evidence="11" key="1">
    <citation type="submission" date="2025-08" db="UniProtKB">
        <authorList>
            <consortium name="RefSeq"/>
        </authorList>
    </citation>
    <scope>IDENTIFICATION</scope>
</reference>
<evidence type="ECO:0000256" key="2">
    <source>
        <dbReference type="ARBA" id="ARBA00014943"/>
    </source>
</evidence>
<feature type="region of interest" description="Disordered" evidence="8">
    <location>
        <begin position="74"/>
        <end position="103"/>
    </location>
</feature>
<comment type="subcellular location">
    <subcellularLocation>
        <location evidence="1">Nucleus</location>
    </subcellularLocation>
</comment>
<evidence type="ECO:0000256" key="8">
    <source>
        <dbReference type="SAM" id="MobiDB-lite"/>
    </source>
</evidence>
<dbReference type="PANTHER" id="PTHR13340">
    <property type="entry name" value="GATA ZINC FINGER DOMAIN-CONTAINING"/>
    <property type="match status" value="1"/>
</dbReference>
<feature type="compositionally biased region" description="Polar residues" evidence="8">
    <location>
        <begin position="11"/>
        <end position="26"/>
    </location>
</feature>
<dbReference type="GO" id="GO:0008270">
    <property type="term" value="F:zinc ion binding"/>
    <property type="evidence" value="ECO:0007669"/>
    <property type="project" value="UniProtKB-KW"/>
</dbReference>
<evidence type="ECO:0000256" key="1">
    <source>
        <dbReference type="ARBA" id="ARBA00004123"/>
    </source>
</evidence>
<evidence type="ECO:0000256" key="3">
    <source>
        <dbReference type="ARBA" id="ARBA00022723"/>
    </source>
</evidence>